<dbReference type="Gramene" id="PRQ53309">
    <property type="protein sequence ID" value="PRQ53309"/>
    <property type="gene ID" value="RchiOBHm_Chr2g0165121"/>
</dbReference>
<evidence type="ECO:0000256" key="4">
    <source>
        <dbReference type="SAM" id="Phobius"/>
    </source>
</evidence>
<evidence type="ECO:0000313" key="6">
    <source>
        <dbReference type="EMBL" id="PRQ53309.1"/>
    </source>
</evidence>
<sequence>MISRDGNLVVLDQARNLVWSTNASLSTSAMNHTTRLLEDTGNLVLSFEEVTLWQSFDHPSDTLLPGIKISLNKMTGQHRLLTSWAALDDPQPGKFTLGIDPKVPIQCFTWKETTRYCRSSMYISKDTGTKFQNRGGTIFSLLTTLMLMRFILLIVSRIDQ</sequence>
<keyword evidence="1" id="KW-0732">Signal</keyword>
<protein>
    <submittedName>
        <fullName evidence="6">Putative non-specific serine/threonine protein kinase</fullName>
        <ecNumber evidence="6">2.7.11.1</ecNumber>
    </submittedName>
</protein>
<dbReference type="Pfam" id="PF01453">
    <property type="entry name" value="B_lectin"/>
    <property type="match status" value="1"/>
</dbReference>
<dbReference type="STRING" id="74649.A0A2P6S3P9"/>
<keyword evidence="4" id="KW-0812">Transmembrane</keyword>
<dbReference type="EMBL" id="PDCK01000040">
    <property type="protein sequence ID" value="PRQ53309.1"/>
    <property type="molecule type" value="Genomic_DNA"/>
</dbReference>
<dbReference type="AlphaFoldDB" id="A0A2P6S3P9"/>
<evidence type="ECO:0000259" key="5">
    <source>
        <dbReference type="PROSITE" id="PS50927"/>
    </source>
</evidence>
<organism evidence="6 7">
    <name type="scientific">Rosa chinensis</name>
    <name type="common">China rose</name>
    <dbReference type="NCBI Taxonomy" id="74649"/>
    <lineage>
        <taxon>Eukaryota</taxon>
        <taxon>Viridiplantae</taxon>
        <taxon>Streptophyta</taxon>
        <taxon>Embryophyta</taxon>
        <taxon>Tracheophyta</taxon>
        <taxon>Spermatophyta</taxon>
        <taxon>Magnoliopsida</taxon>
        <taxon>eudicotyledons</taxon>
        <taxon>Gunneridae</taxon>
        <taxon>Pentapetalae</taxon>
        <taxon>rosids</taxon>
        <taxon>fabids</taxon>
        <taxon>Rosales</taxon>
        <taxon>Rosaceae</taxon>
        <taxon>Rosoideae</taxon>
        <taxon>Rosoideae incertae sedis</taxon>
        <taxon>Rosa</taxon>
    </lineage>
</organism>
<dbReference type="Proteomes" id="UP000238479">
    <property type="component" value="Chromosome 2"/>
</dbReference>
<keyword evidence="7" id="KW-1185">Reference proteome</keyword>
<dbReference type="PROSITE" id="PS50927">
    <property type="entry name" value="BULB_LECTIN"/>
    <property type="match status" value="1"/>
</dbReference>
<keyword evidence="3" id="KW-0325">Glycoprotein</keyword>
<keyword evidence="2" id="KW-1015">Disulfide bond</keyword>
<evidence type="ECO:0000256" key="2">
    <source>
        <dbReference type="ARBA" id="ARBA00023157"/>
    </source>
</evidence>
<dbReference type="EC" id="2.7.11.1" evidence="6"/>
<feature type="transmembrane region" description="Helical" evidence="4">
    <location>
        <begin position="138"/>
        <end position="158"/>
    </location>
</feature>
<keyword evidence="4" id="KW-1133">Transmembrane helix</keyword>
<reference evidence="6 7" key="1">
    <citation type="journal article" date="2018" name="Nat. Genet.">
        <title>The Rosa genome provides new insights in the design of modern roses.</title>
        <authorList>
            <person name="Bendahmane M."/>
        </authorList>
    </citation>
    <scope>NUCLEOTIDE SEQUENCE [LARGE SCALE GENOMIC DNA]</scope>
    <source>
        <strain evidence="7">cv. Old Blush</strain>
    </source>
</reference>
<dbReference type="OMA" id="KETTRYC"/>
<name>A0A2P6S3P9_ROSCH</name>
<dbReference type="PANTHER" id="PTHR32444:SF247">
    <property type="entry name" value="OS01G0958200 PROTEIN"/>
    <property type="match status" value="1"/>
</dbReference>
<keyword evidence="6" id="KW-0808">Transferase</keyword>
<comment type="caution">
    <text evidence="6">The sequence shown here is derived from an EMBL/GenBank/DDBJ whole genome shotgun (WGS) entry which is preliminary data.</text>
</comment>
<keyword evidence="4" id="KW-0472">Membrane</keyword>
<proteinExistence type="predicted"/>
<keyword evidence="6" id="KW-0418">Kinase</keyword>
<evidence type="ECO:0000256" key="1">
    <source>
        <dbReference type="ARBA" id="ARBA00022729"/>
    </source>
</evidence>
<dbReference type="GO" id="GO:0004674">
    <property type="term" value="F:protein serine/threonine kinase activity"/>
    <property type="evidence" value="ECO:0007669"/>
    <property type="project" value="UniProtKB-KW"/>
</dbReference>
<feature type="domain" description="Bulb-type lectin" evidence="5">
    <location>
        <begin position="1"/>
        <end position="58"/>
    </location>
</feature>
<evidence type="ECO:0000256" key="3">
    <source>
        <dbReference type="ARBA" id="ARBA00023180"/>
    </source>
</evidence>
<keyword evidence="6" id="KW-0723">Serine/threonine-protein kinase</keyword>
<evidence type="ECO:0000313" key="7">
    <source>
        <dbReference type="Proteomes" id="UP000238479"/>
    </source>
</evidence>
<gene>
    <name evidence="6" type="ORF">RchiOBHm_Chr2g0165121</name>
</gene>
<dbReference type="PANTHER" id="PTHR32444">
    <property type="entry name" value="BULB-TYPE LECTIN DOMAIN-CONTAINING PROTEIN"/>
    <property type="match status" value="1"/>
</dbReference>
<dbReference type="InterPro" id="IPR036426">
    <property type="entry name" value="Bulb-type_lectin_dom_sf"/>
</dbReference>
<dbReference type="SUPFAM" id="SSF51110">
    <property type="entry name" value="alpha-D-mannose-specific plant lectins"/>
    <property type="match status" value="1"/>
</dbReference>
<dbReference type="Gene3D" id="2.90.10.30">
    <property type="match status" value="1"/>
</dbReference>
<dbReference type="InterPro" id="IPR001480">
    <property type="entry name" value="Bulb-type_lectin_dom"/>
</dbReference>
<accession>A0A2P6S3P9</accession>